<dbReference type="RefSeq" id="WP_317228190.1">
    <property type="nucleotide sequence ID" value="NZ_JAWJEJ010000002.1"/>
</dbReference>
<gene>
    <name evidence="1" type="ORF">RZN05_18680</name>
</gene>
<reference evidence="1 2" key="1">
    <citation type="submission" date="2023-10" db="EMBL/GenBank/DDBJ databases">
        <title>Sphingomonas sp. HF-S4 16S ribosomal RNA gene Genome sequencing and assembly.</title>
        <authorList>
            <person name="Lee H."/>
        </authorList>
    </citation>
    <scope>NUCLEOTIDE SEQUENCE [LARGE SCALE GENOMIC DNA]</scope>
    <source>
        <strain evidence="1 2">HF-S4</strain>
    </source>
</reference>
<name>A0ABU3YCA3_9SPHN</name>
<organism evidence="1 2">
    <name type="scientific">Sphingomonas agrestis</name>
    <dbReference type="NCBI Taxonomy" id="3080540"/>
    <lineage>
        <taxon>Bacteria</taxon>
        <taxon>Pseudomonadati</taxon>
        <taxon>Pseudomonadota</taxon>
        <taxon>Alphaproteobacteria</taxon>
        <taxon>Sphingomonadales</taxon>
        <taxon>Sphingomonadaceae</taxon>
        <taxon>Sphingomonas</taxon>
    </lineage>
</organism>
<proteinExistence type="predicted"/>
<dbReference type="Proteomes" id="UP001273531">
    <property type="component" value="Unassembled WGS sequence"/>
</dbReference>
<dbReference type="EMBL" id="JAWJEJ010000002">
    <property type="protein sequence ID" value="MDV3459031.1"/>
    <property type="molecule type" value="Genomic_DNA"/>
</dbReference>
<protein>
    <submittedName>
        <fullName evidence="1">Uncharacterized protein</fullName>
    </submittedName>
</protein>
<keyword evidence="2" id="KW-1185">Reference proteome</keyword>
<sequence>MMDQIARAIANVVIFLEYSSPDILDEDFSIEALEQLAGDLQALDETSRTALAASFRLIAPTYKGDIETFVAALPESLGISRSEEDEDFEL</sequence>
<comment type="caution">
    <text evidence="1">The sequence shown here is derived from an EMBL/GenBank/DDBJ whole genome shotgun (WGS) entry which is preliminary data.</text>
</comment>
<evidence type="ECO:0000313" key="2">
    <source>
        <dbReference type="Proteomes" id="UP001273531"/>
    </source>
</evidence>
<accession>A0ABU3YCA3</accession>
<evidence type="ECO:0000313" key="1">
    <source>
        <dbReference type="EMBL" id="MDV3459031.1"/>
    </source>
</evidence>